<dbReference type="InterPro" id="IPR001452">
    <property type="entry name" value="SH3_domain"/>
</dbReference>
<dbReference type="Proteomes" id="UP001295444">
    <property type="component" value="Chromosome 02"/>
</dbReference>
<dbReference type="GO" id="GO:0036064">
    <property type="term" value="C:ciliary basal body"/>
    <property type="evidence" value="ECO:0007669"/>
    <property type="project" value="TreeGrafter"/>
</dbReference>
<dbReference type="InterPro" id="IPR001680">
    <property type="entry name" value="WD40_rpt"/>
</dbReference>
<dbReference type="SUPFAM" id="SSF50978">
    <property type="entry name" value="WD40 repeat-like"/>
    <property type="match status" value="1"/>
</dbReference>
<dbReference type="FunFam" id="2.30.30.40:FF:000132">
    <property type="entry name" value="jouberin isoform X2"/>
    <property type="match status" value="1"/>
</dbReference>
<dbReference type="Gene3D" id="2.30.30.40">
    <property type="entry name" value="SH3 Domains"/>
    <property type="match status" value="1"/>
</dbReference>
<feature type="repeat" description="WD" evidence="19">
    <location>
        <begin position="709"/>
        <end position="741"/>
    </location>
</feature>
<dbReference type="CDD" id="cd00200">
    <property type="entry name" value="WD40"/>
    <property type="match status" value="1"/>
</dbReference>
<dbReference type="FunFam" id="2.130.10.10:FF:000112">
    <property type="entry name" value="jouberin isoform X2"/>
    <property type="match status" value="1"/>
</dbReference>
<feature type="compositionally biased region" description="Polar residues" evidence="20">
    <location>
        <begin position="1167"/>
        <end position="1185"/>
    </location>
</feature>
<feature type="compositionally biased region" description="Basic and acidic residues" evidence="20">
    <location>
        <begin position="232"/>
        <end position="244"/>
    </location>
</feature>
<keyword evidence="11" id="KW-0970">Cilium biogenesis/degradation</keyword>
<evidence type="ECO:0000256" key="5">
    <source>
        <dbReference type="ARBA" id="ARBA00022473"/>
    </source>
</evidence>
<dbReference type="SMART" id="SM00326">
    <property type="entry name" value="SH3"/>
    <property type="match status" value="1"/>
</dbReference>
<evidence type="ECO:0000256" key="17">
    <source>
        <dbReference type="ARBA" id="ARBA00071144"/>
    </source>
</evidence>
<evidence type="ECO:0000256" key="19">
    <source>
        <dbReference type="PROSITE-ProRule" id="PRU00221"/>
    </source>
</evidence>
<dbReference type="Pfam" id="PF00400">
    <property type="entry name" value="WD40"/>
    <property type="match status" value="4"/>
</dbReference>
<evidence type="ECO:0000256" key="1">
    <source>
        <dbReference type="ARBA" id="ARBA00004114"/>
    </source>
</evidence>
<dbReference type="SUPFAM" id="SSF50044">
    <property type="entry name" value="SH3-domain"/>
    <property type="match status" value="1"/>
</dbReference>
<evidence type="ECO:0000259" key="21">
    <source>
        <dbReference type="PROSITE" id="PS50002"/>
    </source>
</evidence>
<feature type="region of interest" description="Disordered" evidence="20">
    <location>
        <begin position="34"/>
        <end position="170"/>
    </location>
</feature>
<dbReference type="GO" id="GO:0005814">
    <property type="term" value="C:centriole"/>
    <property type="evidence" value="ECO:0007669"/>
    <property type="project" value="UniProtKB-SubCell"/>
</dbReference>
<keyword evidence="14" id="KW-0206">Cytoskeleton</keyword>
<name>A0AAD1RE89_PELCU</name>
<evidence type="ECO:0000256" key="14">
    <source>
        <dbReference type="ARBA" id="ARBA00023212"/>
    </source>
</evidence>
<feature type="compositionally biased region" description="Basic and acidic residues" evidence="20">
    <location>
        <begin position="63"/>
        <end position="93"/>
    </location>
</feature>
<evidence type="ECO:0000256" key="3">
    <source>
        <dbReference type="ARBA" id="ARBA00004536"/>
    </source>
</evidence>
<comment type="subcellular location">
    <subcellularLocation>
        <location evidence="3">Cell junction</location>
        <location evidence="3">Adherens junction</location>
    </subcellularLocation>
    <subcellularLocation>
        <location evidence="2">Cytoplasm</location>
        <location evidence="2">Cytoskeleton</location>
        <location evidence="2">Cilium basal body</location>
    </subcellularLocation>
    <subcellularLocation>
        <location evidence="1">Cytoplasm</location>
        <location evidence="1">Cytoskeleton</location>
        <location evidence="1">Microtubule organizing center</location>
        <location evidence="1">Centrosome</location>
        <location evidence="1">Centriole</location>
    </subcellularLocation>
</comment>
<keyword evidence="9" id="KW-0677">Repeat</keyword>
<feature type="repeat" description="WD" evidence="19">
    <location>
        <begin position="619"/>
        <end position="660"/>
    </location>
</feature>
<evidence type="ECO:0000256" key="10">
    <source>
        <dbReference type="ARBA" id="ARBA00022782"/>
    </source>
</evidence>
<dbReference type="Gene3D" id="2.130.10.10">
    <property type="entry name" value="YVTN repeat-like/Quinoprotein amine dehydrogenase"/>
    <property type="match status" value="1"/>
</dbReference>
<evidence type="ECO:0000256" key="4">
    <source>
        <dbReference type="ARBA" id="ARBA00022443"/>
    </source>
</evidence>
<feature type="repeat" description="WD" evidence="19">
    <location>
        <begin position="662"/>
        <end position="697"/>
    </location>
</feature>
<evidence type="ECO:0000313" key="23">
    <source>
        <dbReference type="Proteomes" id="UP001295444"/>
    </source>
</evidence>
<dbReference type="EMBL" id="OW240913">
    <property type="protein sequence ID" value="CAH2250341.1"/>
    <property type="molecule type" value="Genomic_DNA"/>
</dbReference>
<dbReference type="SMART" id="SM00320">
    <property type="entry name" value="WD40"/>
    <property type="match status" value="7"/>
</dbReference>
<dbReference type="PANTHER" id="PTHR44499:SF1">
    <property type="entry name" value="JOUBERIN"/>
    <property type="match status" value="1"/>
</dbReference>
<dbReference type="InterPro" id="IPR052803">
    <property type="entry name" value="Cilium-Associated_Jouberin"/>
</dbReference>
<dbReference type="PROSITE" id="PS50002">
    <property type="entry name" value="SH3"/>
    <property type="match status" value="1"/>
</dbReference>
<evidence type="ECO:0000256" key="6">
    <source>
        <dbReference type="ARBA" id="ARBA00022490"/>
    </source>
</evidence>
<dbReference type="AlphaFoldDB" id="A0AAD1RE89"/>
<feature type="compositionally biased region" description="Polar residues" evidence="20">
    <location>
        <begin position="211"/>
        <end position="222"/>
    </location>
</feature>
<gene>
    <name evidence="22" type="ORF">PECUL_23A062013</name>
</gene>
<dbReference type="InterPro" id="IPR036028">
    <property type="entry name" value="SH3-like_dom_sf"/>
</dbReference>
<dbReference type="GO" id="GO:0044458">
    <property type="term" value="P:motile cilium assembly"/>
    <property type="evidence" value="ECO:0007669"/>
    <property type="project" value="TreeGrafter"/>
</dbReference>
<evidence type="ECO:0000256" key="9">
    <source>
        <dbReference type="ARBA" id="ARBA00022737"/>
    </source>
</evidence>
<keyword evidence="12" id="KW-0965">Cell junction</keyword>
<feature type="compositionally biased region" description="Basic residues" evidence="20">
    <location>
        <begin position="105"/>
        <end position="115"/>
    </location>
</feature>
<dbReference type="GO" id="GO:0030154">
    <property type="term" value="P:cell differentiation"/>
    <property type="evidence" value="ECO:0007669"/>
    <property type="project" value="UniProtKB-KW"/>
</dbReference>
<keyword evidence="15" id="KW-0966">Cell projection</keyword>
<keyword evidence="13" id="KW-0969">Cilium</keyword>
<keyword evidence="6" id="KW-0963">Cytoplasm</keyword>
<keyword evidence="10" id="KW-0221">Differentiation</keyword>
<keyword evidence="4 18" id="KW-0728">SH3 domain</keyword>
<evidence type="ECO:0000256" key="18">
    <source>
        <dbReference type="PROSITE-ProRule" id="PRU00192"/>
    </source>
</evidence>
<reference evidence="22" key="1">
    <citation type="submission" date="2022-03" db="EMBL/GenBank/DDBJ databases">
        <authorList>
            <person name="Alioto T."/>
            <person name="Alioto T."/>
            <person name="Gomez Garrido J."/>
        </authorList>
    </citation>
    <scope>NUCLEOTIDE SEQUENCE</scope>
</reference>
<evidence type="ECO:0000256" key="12">
    <source>
        <dbReference type="ARBA" id="ARBA00022949"/>
    </source>
</evidence>
<keyword evidence="5" id="KW-0217">Developmental protein</keyword>
<sequence length="1215" mass="137364">MFEAGSEMPALESEAKARTKSLFDEVFRDYAALSDVKNKPKKKKPQEEQIALDILKNQPGTSKNRENETLKSEYDADKESPRVRQKSRDKVPEDETSNVGLKEQKKTKTKKKNKKVMGAEWINSDEPLIDNSKSVQQTEKKTRIKSDREQSTISKKKGGGDMKDQSDLNDFDDDSLIEAYHLKVSQQEADEIKEKMKKKLRAHLSELSVSSEGHTLLLNNDTPVKKKKKKDRIATQEPEIRASDELQGQPTELYASTVHSQVSQGTYDDKVQDLPKSTKKTKKKPKADDSTKNTPDVRKERENDSTHVYDDSLVLGVYIHRSDKLKTDLTVSRPTVKIHIFDQKTGEYAKKENRTQLDSSFNEQDKLKYIFPLTTQAYDFKRFKSPVPEWDEQIIFNERFTYFLEENEESPKVIIFFEIVDTYNENGAGTSSELETQEKGAQKIAWAFLKLVGTNRVFNVDSRLRLQLYYPPSRSRLISSTSVFDWWLKYPRNPYPSTLYVTIKGLQLPDNMNPSFGSSKHIQRDLGSNVPDLNNDINLRGTESSESKPKKEPFQWTRLPGQACRIPNRPLLSLHAGHMGCFTISFSNDGRILAAACACRDGFPVYLYDIPSGQYLRELHGHLNVVYDLCWSKDDQHLLSSSSDSTVRLWKTGSESLSALKVLPHPSFVYAAKFHPMANALVVTGCYDGVIRVWNVKMKEVNGQLLQEFNVHKSFINTLCFDSEGIHMYTGDGSGLINIWSAGISRSSRQNSLEHWGILKEIRDTDLKGVPVNHLEVHPNGRRLLVHAKDSTLRVMDLRILAAKKYIGATNYREKIHSSFTPCGTFVFAGSEDGIVYVWNTETGDQVAKYSELSYTAPIRDVAFHPHENMVAFCAFGQNQPILVYIYDYKVAQMEAEAVQVSSNLGTSSNSENITQQELYISAADRFANVARTSMKMMKVKQKLDSVLNGSSALLPAHSLLSPHSKLRLSGTPSTHLITQPFDNSQHGGFSPVGQSLSRAPSIRLQMNNTDATISSLKIEADVKPSIKESAVALYDYTAHRSDELTIHRSDIIHVLYKDNDNWWFGSLANGQQGYFPANYVATEFQHEDLPSKSTTNSFALQKEKLESEEGLKSRYMMLATPSKSKDLEIMSHHDTDANSPVTHAQKIQNLLELPHKSSNMILTQSEETIPASSERSELASPSQETYRKIKKKKNSKHIITSVVGKTNRAFEPDV</sequence>
<evidence type="ECO:0000313" key="22">
    <source>
        <dbReference type="EMBL" id="CAH2250341.1"/>
    </source>
</evidence>
<evidence type="ECO:0000256" key="7">
    <source>
        <dbReference type="ARBA" id="ARBA00022553"/>
    </source>
</evidence>
<dbReference type="GO" id="GO:0005912">
    <property type="term" value="C:adherens junction"/>
    <property type="evidence" value="ECO:0007669"/>
    <property type="project" value="UniProtKB-SubCell"/>
</dbReference>
<dbReference type="Pfam" id="PF00018">
    <property type="entry name" value="SH3_1"/>
    <property type="match status" value="1"/>
</dbReference>
<evidence type="ECO:0000256" key="2">
    <source>
        <dbReference type="ARBA" id="ARBA00004120"/>
    </source>
</evidence>
<dbReference type="InterPro" id="IPR036322">
    <property type="entry name" value="WD40_repeat_dom_sf"/>
</dbReference>
<evidence type="ECO:0000256" key="13">
    <source>
        <dbReference type="ARBA" id="ARBA00023069"/>
    </source>
</evidence>
<evidence type="ECO:0000256" key="20">
    <source>
        <dbReference type="SAM" id="MobiDB-lite"/>
    </source>
</evidence>
<dbReference type="InterPro" id="IPR019775">
    <property type="entry name" value="WD40_repeat_CS"/>
</dbReference>
<comment type="function">
    <text evidence="16">Involved in vesicle trafficking and required for ciliogenesis, formation of primary non-motile cilium, and recruitment of RAB8A to the basal body of primary cilium. Component of the tectonic-like complex, a complex localized at the transition zone of primary cilia and acting as a barrier that prevents diffusion of transmembrane proteins between the cilia and plasma membranes. Involved in neuronal differentiation. As a positive modulator of classical Wnt signaling, may play a crucial role in ciliary signaling during cerebellum embryonic development.</text>
</comment>
<proteinExistence type="predicted"/>
<feature type="compositionally biased region" description="Basic and acidic residues" evidence="20">
    <location>
        <begin position="286"/>
        <end position="305"/>
    </location>
</feature>
<evidence type="ECO:0000256" key="16">
    <source>
        <dbReference type="ARBA" id="ARBA00058395"/>
    </source>
</evidence>
<evidence type="ECO:0000256" key="11">
    <source>
        <dbReference type="ARBA" id="ARBA00022794"/>
    </source>
</evidence>
<keyword evidence="8 19" id="KW-0853">WD repeat</keyword>
<keyword evidence="23" id="KW-1185">Reference proteome</keyword>
<feature type="domain" description="SH3" evidence="21">
    <location>
        <begin position="1026"/>
        <end position="1086"/>
    </location>
</feature>
<dbReference type="InterPro" id="IPR015943">
    <property type="entry name" value="WD40/YVTN_repeat-like_dom_sf"/>
</dbReference>
<dbReference type="PROSITE" id="PS50294">
    <property type="entry name" value="WD_REPEATS_REGION"/>
    <property type="match status" value="2"/>
</dbReference>
<evidence type="ECO:0000256" key="15">
    <source>
        <dbReference type="ARBA" id="ARBA00023273"/>
    </source>
</evidence>
<evidence type="ECO:0000256" key="8">
    <source>
        <dbReference type="ARBA" id="ARBA00022574"/>
    </source>
</evidence>
<protein>
    <recommendedName>
        <fullName evidence="17">Jouberin</fullName>
    </recommendedName>
</protein>
<feature type="compositionally biased region" description="Polar residues" evidence="20">
    <location>
        <begin position="257"/>
        <end position="266"/>
    </location>
</feature>
<dbReference type="CDD" id="cd11812">
    <property type="entry name" value="SH3_AHI-1"/>
    <property type="match status" value="1"/>
</dbReference>
<dbReference type="InterPro" id="IPR035832">
    <property type="entry name" value="AHI1_SH3"/>
</dbReference>
<organism evidence="22 23">
    <name type="scientific">Pelobates cultripes</name>
    <name type="common">Western spadefoot toad</name>
    <dbReference type="NCBI Taxonomy" id="61616"/>
    <lineage>
        <taxon>Eukaryota</taxon>
        <taxon>Metazoa</taxon>
        <taxon>Chordata</taxon>
        <taxon>Craniata</taxon>
        <taxon>Vertebrata</taxon>
        <taxon>Euteleostomi</taxon>
        <taxon>Amphibia</taxon>
        <taxon>Batrachia</taxon>
        <taxon>Anura</taxon>
        <taxon>Pelobatoidea</taxon>
        <taxon>Pelobatidae</taxon>
        <taxon>Pelobates</taxon>
    </lineage>
</organism>
<dbReference type="PANTHER" id="PTHR44499">
    <property type="entry name" value="JOUBERIN"/>
    <property type="match status" value="1"/>
</dbReference>
<accession>A0AAD1RE89</accession>
<dbReference type="PROSITE" id="PS00678">
    <property type="entry name" value="WD_REPEATS_1"/>
    <property type="match status" value="1"/>
</dbReference>
<dbReference type="PRINTS" id="PR00452">
    <property type="entry name" value="SH3DOMAIN"/>
</dbReference>
<feature type="compositionally biased region" description="Basic and acidic residues" evidence="20">
    <location>
        <begin position="138"/>
        <end position="150"/>
    </location>
</feature>
<feature type="region of interest" description="Disordered" evidence="20">
    <location>
        <begin position="211"/>
        <end position="305"/>
    </location>
</feature>
<keyword evidence="7" id="KW-0597">Phosphoprotein</keyword>
<feature type="region of interest" description="Disordered" evidence="20">
    <location>
        <begin position="1167"/>
        <end position="1194"/>
    </location>
</feature>
<dbReference type="PROSITE" id="PS50082">
    <property type="entry name" value="WD_REPEATS_2"/>
    <property type="match status" value="4"/>
</dbReference>
<feature type="repeat" description="WD" evidence="19">
    <location>
        <begin position="819"/>
        <end position="849"/>
    </location>
</feature>